<sequence length="261" mass="30067">MSTPYTDSYSRRQVQRLPRVKQTRGSLWTWLLISEEQWIAYFKLANEPSHVDYAVVDEAMKQLRMSTKWPEPESRMMNLQSDLEAILDRFNLAELVFEYEQRRLVRYLTNALEPESFRSVVTTRLTLQENKKFKNEVVPFGTWVKVLLKELMTWEQAVNSVSSTPAQHGSIPYSSGRRGATGVQAVVLAEMAQPLLLRYPPEQMVPKGRLPRGGLALASSACRRSIKYRSAKPPSFSKRCVHDGSPPLRRACAVCKWRMMR</sequence>
<organism evidence="1 3">
    <name type="scientific">Phytophthora fragariae</name>
    <dbReference type="NCBI Taxonomy" id="53985"/>
    <lineage>
        <taxon>Eukaryota</taxon>
        <taxon>Sar</taxon>
        <taxon>Stramenopiles</taxon>
        <taxon>Oomycota</taxon>
        <taxon>Peronosporomycetes</taxon>
        <taxon>Peronosporales</taxon>
        <taxon>Peronosporaceae</taxon>
        <taxon>Phytophthora</taxon>
    </lineage>
</organism>
<evidence type="ECO:0000313" key="3">
    <source>
        <dbReference type="Proteomes" id="UP000433483"/>
    </source>
</evidence>
<accession>A0A6A3ZHE3</accession>
<dbReference type="AlphaFoldDB" id="A0A6A3ZHE3"/>
<dbReference type="EMBL" id="QXGD01000059">
    <property type="protein sequence ID" value="KAE9255520.1"/>
    <property type="molecule type" value="Genomic_DNA"/>
</dbReference>
<comment type="caution">
    <text evidence="1">The sequence shown here is derived from an EMBL/GenBank/DDBJ whole genome shotgun (WGS) entry which is preliminary data.</text>
</comment>
<dbReference type="EMBL" id="QXGB01000052">
    <property type="protein sequence ID" value="KAE9234078.1"/>
    <property type="molecule type" value="Genomic_DNA"/>
</dbReference>
<evidence type="ECO:0000313" key="2">
    <source>
        <dbReference type="EMBL" id="KAE9255520.1"/>
    </source>
</evidence>
<dbReference type="OrthoDB" id="127663at2759"/>
<protein>
    <submittedName>
        <fullName evidence="1">Uncharacterized protein</fullName>
    </submittedName>
</protein>
<gene>
    <name evidence="2" type="ORF">PF002_g2310</name>
    <name evidence="1" type="ORF">PF005_g2044</name>
</gene>
<reference evidence="3 4" key="1">
    <citation type="submission" date="2018-08" db="EMBL/GenBank/DDBJ databases">
        <title>Genomic investigation of the strawberry pathogen Phytophthora fragariae indicates pathogenicity is determined by transcriptional variation in three key races.</title>
        <authorList>
            <person name="Adams T.M."/>
            <person name="Armitage A.D."/>
            <person name="Sobczyk M.K."/>
            <person name="Bates H.J."/>
            <person name="Dunwell J.M."/>
            <person name="Nellist C.F."/>
            <person name="Harrison R.J."/>
        </authorList>
    </citation>
    <scope>NUCLEOTIDE SEQUENCE [LARGE SCALE GENOMIC DNA]</scope>
    <source>
        <strain evidence="2 4">BC-1</strain>
        <strain evidence="1 3">NOV-27</strain>
    </source>
</reference>
<dbReference type="Proteomes" id="UP000433483">
    <property type="component" value="Unassembled WGS sequence"/>
</dbReference>
<evidence type="ECO:0000313" key="1">
    <source>
        <dbReference type="EMBL" id="KAE9234078.1"/>
    </source>
</evidence>
<proteinExistence type="predicted"/>
<dbReference type="Proteomes" id="UP000440367">
    <property type="component" value="Unassembled WGS sequence"/>
</dbReference>
<keyword evidence="3" id="KW-1185">Reference proteome</keyword>
<name>A0A6A3ZHE3_9STRA</name>
<evidence type="ECO:0000313" key="4">
    <source>
        <dbReference type="Proteomes" id="UP000440367"/>
    </source>
</evidence>